<feature type="compositionally biased region" description="Basic residues" evidence="3">
    <location>
        <begin position="697"/>
        <end position="706"/>
    </location>
</feature>
<dbReference type="AlphaFoldDB" id="A0A067L5A6"/>
<feature type="compositionally biased region" description="Polar residues" evidence="3">
    <location>
        <begin position="113"/>
        <end position="122"/>
    </location>
</feature>
<feature type="domain" description="RRM" evidence="4">
    <location>
        <begin position="438"/>
        <end position="516"/>
    </location>
</feature>
<dbReference type="GO" id="GO:0003723">
    <property type="term" value="F:RNA binding"/>
    <property type="evidence" value="ECO:0007669"/>
    <property type="project" value="UniProtKB-UniRule"/>
</dbReference>
<feature type="region of interest" description="Disordered" evidence="3">
    <location>
        <begin position="113"/>
        <end position="132"/>
    </location>
</feature>
<dbReference type="Pfam" id="PF00076">
    <property type="entry name" value="RRM_1"/>
    <property type="match status" value="3"/>
</dbReference>
<organism evidence="5 6">
    <name type="scientific">Jatropha curcas</name>
    <name type="common">Barbados nut</name>
    <dbReference type="NCBI Taxonomy" id="180498"/>
    <lineage>
        <taxon>Eukaryota</taxon>
        <taxon>Viridiplantae</taxon>
        <taxon>Streptophyta</taxon>
        <taxon>Embryophyta</taxon>
        <taxon>Tracheophyta</taxon>
        <taxon>Spermatophyta</taxon>
        <taxon>Magnoliopsida</taxon>
        <taxon>eudicotyledons</taxon>
        <taxon>Gunneridae</taxon>
        <taxon>Pentapetalae</taxon>
        <taxon>rosids</taxon>
        <taxon>fabids</taxon>
        <taxon>Malpighiales</taxon>
        <taxon>Euphorbiaceae</taxon>
        <taxon>Crotonoideae</taxon>
        <taxon>Jatropheae</taxon>
        <taxon>Jatropha</taxon>
    </lineage>
</organism>
<feature type="region of interest" description="Disordered" evidence="3">
    <location>
        <begin position="694"/>
        <end position="726"/>
    </location>
</feature>
<feature type="region of interest" description="Disordered" evidence="3">
    <location>
        <begin position="1"/>
        <end position="88"/>
    </location>
</feature>
<feature type="domain" description="RRM" evidence="4">
    <location>
        <begin position="613"/>
        <end position="695"/>
    </location>
</feature>
<evidence type="ECO:0000259" key="4">
    <source>
        <dbReference type="PROSITE" id="PS50102"/>
    </source>
</evidence>
<evidence type="ECO:0000256" key="3">
    <source>
        <dbReference type="SAM" id="MobiDB-lite"/>
    </source>
</evidence>
<evidence type="ECO:0000256" key="1">
    <source>
        <dbReference type="ARBA" id="ARBA00022884"/>
    </source>
</evidence>
<dbReference type="STRING" id="180498.A0A067L5A6"/>
<dbReference type="PANTHER" id="PTHR21245">
    <property type="entry name" value="HETEROGENEOUS NUCLEAR RIBONUCLEOPROTEIN"/>
    <property type="match status" value="1"/>
</dbReference>
<keyword evidence="6" id="KW-1185">Reference proteome</keyword>
<feature type="compositionally biased region" description="Basic residues" evidence="3">
    <location>
        <begin position="11"/>
        <end position="20"/>
    </location>
</feature>
<evidence type="ECO:0000313" key="6">
    <source>
        <dbReference type="Proteomes" id="UP000027138"/>
    </source>
</evidence>
<dbReference type="Gene3D" id="3.30.70.330">
    <property type="match status" value="3"/>
</dbReference>
<feature type="compositionally biased region" description="Low complexity" evidence="3">
    <location>
        <begin position="25"/>
        <end position="37"/>
    </location>
</feature>
<protein>
    <recommendedName>
        <fullName evidence="4">RRM domain-containing protein</fullName>
    </recommendedName>
</protein>
<feature type="compositionally biased region" description="Pro residues" evidence="3">
    <location>
        <begin position="1"/>
        <end position="10"/>
    </location>
</feature>
<dbReference type="CDD" id="cd00590">
    <property type="entry name" value="RRM_SF"/>
    <property type="match status" value="2"/>
</dbReference>
<dbReference type="EMBL" id="KK914347">
    <property type="protein sequence ID" value="KDP39675.1"/>
    <property type="molecule type" value="Genomic_DNA"/>
</dbReference>
<feature type="compositionally biased region" description="Basic and acidic residues" evidence="3">
    <location>
        <begin position="709"/>
        <end position="726"/>
    </location>
</feature>
<dbReference type="OrthoDB" id="3800936at2759"/>
<dbReference type="KEGG" id="jcu:105632601"/>
<accession>A0A067L5A6</accession>
<dbReference type="PROSITE" id="PS50102">
    <property type="entry name" value="RRM"/>
    <property type="match status" value="3"/>
</dbReference>
<dbReference type="Proteomes" id="UP000027138">
    <property type="component" value="Unassembled WGS sequence"/>
</dbReference>
<sequence>MAPKKQPPGPRPKRAVRATSKRSVPDPSTSPNPSSSSLTAVKFQHNGEIKTTAESAPQGTALPIFSPPIATETASSRPSIIGNAETGSVSAVEETLQNSAMEPRNEIISAGNETLAQENGNPEVTPGIGTGMLGNAAIAGSESANETGKPKKKKKKVVVKVVKKIVKKRVPKSMLKGLLARSNKELTTEEVLDDNGGKISCGDGVSPTLQEVAMVKLSEGSSEDKRLEKQREIFNVEPTIPEQEVGKVDSSISVPVEISDATVTLSVEEAENPNQPVDASTEVQMLKTTDEEGKEVSASEILVDGEKNDGAVESDSAIAKPMEVVNVNAVGDRNSEFSVGFSTEVEKLKTIDEESKEVSVGEIPVNGEKNDFVAEKSDSATAMPMEVVNLGVAGDRNSEFAGLRSGYGEVEKDVEKGNGRIVLSGELEALERRRRRKTEIFIGGLNTVAKEEDVRKVFEEVGNVVEVRLVINSKTGKNKGFAFVRFASAADAKKALDKYSNVEICGKQCTTAPVEGNDTLFLGNIDKKWKNEDVIKLLQEIGIEKIDKVTVMIDPSNVERNRGFAFLELETYKDAQIALKKLQKKDLLKLQNIKVAWAEPLSEPDEEELLKVKSVYAEYLPSSWDEEKVGSYFTKFGEIENVVLSRNLHSSRRKDFAFINFKNREAALACIESFKNEMLAVEGSQVNVKVSLAKPMPKGKPHKKVQKSTNKEISKQKQVNRRPEKPIEPKIKETPIIQINNQRTDDTRSPGTADLEKLLAERALWKQMQSRLGTGMANLDYQQSSPGQKRTFSALGDNLNYSELRGYPRVRMENSFPAGRPSYDEVPPSFGVAPPSYYQQRGADYSIGHRYSDYANTFQREDAPCRGNIGRDYYRY</sequence>
<dbReference type="InterPro" id="IPR000504">
    <property type="entry name" value="RRM_dom"/>
</dbReference>
<evidence type="ECO:0000313" key="5">
    <source>
        <dbReference type="EMBL" id="KDP39675.1"/>
    </source>
</evidence>
<name>A0A067L5A6_JATCU</name>
<gene>
    <name evidence="5" type="ORF">JCGZ_02695</name>
</gene>
<dbReference type="SMART" id="SM00360">
    <property type="entry name" value="RRM"/>
    <property type="match status" value="3"/>
</dbReference>
<dbReference type="InterPro" id="IPR012677">
    <property type="entry name" value="Nucleotide-bd_a/b_plait_sf"/>
</dbReference>
<evidence type="ECO:0000256" key="2">
    <source>
        <dbReference type="PROSITE-ProRule" id="PRU00176"/>
    </source>
</evidence>
<feature type="domain" description="RRM" evidence="4">
    <location>
        <begin position="518"/>
        <end position="600"/>
    </location>
</feature>
<keyword evidence="1 2" id="KW-0694">RNA-binding</keyword>
<dbReference type="InterPro" id="IPR035979">
    <property type="entry name" value="RBD_domain_sf"/>
</dbReference>
<reference evidence="5 6" key="1">
    <citation type="journal article" date="2014" name="PLoS ONE">
        <title>Global Analysis of Gene Expression Profiles in Physic Nut (Jatropha curcas L.) Seedlings Exposed to Salt Stress.</title>
        <authorList>
            <person name="Zhang L."/>
            <person name="Zhang C."/>
            <person name="Wu P."/>
            <person name="Chen Y."/>
            <person name="Li M."/>
            <person name="Jiang H."/>
            <person name="Wu G."/>
        </authorList>
    </citation>
    <scope>NUCLEOTIDE SEQUENCE [LARGE SCALE GENOMIC DNA]</scope>
    <source>
        <strain evidence="6">cv. GZQX0401</strain>
        <tissue evidence="5">Young leaves</tissue>
    </source>
</reference>
<dbReference type="SUPFAM" id="SSF54928">
    <property type="entry name" value="RNA-binding domain, RBD"/>
    <property type="match status" value="2"/>
</dbReference>
<proteinExistence type="predicted"/>